<dbReference type="SUPFAM" id="SSF48403">
    <property type="entry name" value="Ankyrin repeat"/>
    <property type="match status" value="1"/>
</dbReference>
<proteinExistence type="predicted"/>
<evidence type="ECO:0000256" key="2">
    <source>
        <dbReference type="SAM" id="Phobius"/>
    </source>
</evidence>
<feature type="transmembrane region" description="Helical" evidence="2">
    <location>
        <begin position="467"/>
        <end position="494"/>
    </location>
</feature>
<keyword evidence="1" id="KW-0040">ANK repeat</keyword>
<name>A0ABQ9LS72_HEVBR</name>
<dbReference type="Pfam" id="PF12796">
    <property type="entry name" value="Ank_2"/>
    <property type="match status" value="1"/>
</dbReference>
<gene>
    <name evidence="4" type="ORF">P3X46_018209</name>
</gene>
<dbReference type="Gene3D" id="1.25.40.20">
    <property type="entry name" value="Ankyrin repeat-containing domain"/>
    <property type="match status" value="1"/>
</dbReference>
<evidence type="ECO:0000259" key="3">
    <source>
        <dbReference type="Pfam" id="PF13962"/>
    </source>
</evidence>
<protein>
    <recommendedName>
        <fullName evidence="3">PGG domain-containing protein</fullName>
    </recommendedName>
</protein>
<feature type="transmembrane region" description="Helical" evidence="2">
    <location>
        <begin position="542"/>
        <end position="561"/>
    </location>
</feature>
<evidence type="ECO:0000256" key="1">
    <source>
        <dbReference type="PROSITE-ProRule" id="PRU00023"/>
    </source>
</evidence>
<dbReference type="Pfam" id="PF13962">
    <property type="entry name" value="PGG"/>
    <property type="match status" value="1"/>
</dbReference>
<dbReference type="PANTHER" id="PTHR24177">
    <property type="entry name" value="CASKIN"/>
    <property type="match status" value="1"/>
</dbReference>
<evidence type="ECO:0000313" key="5">
    <source>
        <dbReference type="Proteomes" id="UP001174677"/>
    </source>
</evidence>
<dbReference type="EMBL" id="JARPOI010000010">
    <property type="protein sequence ID" value="KAJ9170075.1"/>
    <property type="molecule type" value="Genomic_DNA"/>
</dbReference>
<dbReference type="SMART" id="SM00248">
    <property type="entry name" value="ANK"/>
    <property type="match status" value="4"/>
</dbReference>
<sequence length="588" mass="65617">MEYGNENRDLRLHKSAVHGNWSTASRIFAEDSEALTAKIFGFEETILHVAITAGHSIEFVQKLADKMTEDMVGIENRGGNNPLHCAAMVGNTEAVKILVKKNSTLTQGRNCLNATPLHYAASYAHKETVRFLLSVTRDEHPSPFAGEDGVRLLNALITADFYGIALDLLKHHLTLARGRDQYGFTALYTLSKKPRAFASGSHLGFCQRLICGTCCKHRNYCYSRWRCGGSNWWGSRRTPKGIQEILQLIENTMLMHKQAMKLLKILISEVLKASDSEIYSMLGPATINATRLGIQEFVAEAIKSFPYVVWHRDQDGCNIFLLAVKHRQEKIFSLFYQIGNHKHILTSLGDNFGNNMLHLAAKLNASNKISGAALQMQRELQWFQEMEKVVQPSYKENIGENGHIPRILFTKEHKNLVETGEKWMKDTATSCATVAALVITVVFAAAFTVPGGNNSDKGIPIYLKETAFMIFAISDALGLFASSTSLLMFLGILTSRYSEEDFLRALPMRLSIGHITLFFSIASMLTAFSAAFHLVLFHRVKWIAVPIGLLACAPVTLFALLQFPLLVQMVSSTFGPSVFRKQSQEIIF</sequence>
<dbReference type="Proteomes" id="UP001174677">
    <property type="component" value="Chromosome 10"/>
</dbReference>
<accession>A0ABQ9LS72</accession>
<dbReference type="PROSITE" id="PS50297">
    <property type="entry name" value="ANK_REP_REGION"/>
    <property type="match status" value="2"/>
</dbReference>
<organism evidence="4 5">
    <name type="scientific">Hevea brasiliensis</name>
    <name type="common">Para rubber tree</name>
    <name type="synonym">Siphonia brasiliensis</name>
    <dbReference type="NCBI Taxonomy" id="3981"/>
    <lineage>
        <taxon>Eukaryota</taxon>
        <taxon>Viridiplantae</taxon>
        <taxon>Streptophyta</taxon>
        <taxon>Embryophyta</taxon>
        <taxon>Tracheophyta</taxon>
        <taxon>Spermatophyta</taxon>
        <taxon>Magnoliopsida</taxon>
        <taxon>eudicotyledons</taxon>
        <taxon>Gunneridae</taxon>
        <taxon>Pentapetalae</taxon>
        <taxon>rosids</taxon>
        <taxon>fabids</taxon>
        <taxon>Malpighiales</taxon>
        <taxon>Euphorbiaceae</taxon>
        <taxon>Crotonoideae</taxon>
        <taxon>Micrandreae</taxon>
        <taxon>Hevea</taxon>
    </lineage>
</organism>
<feature type="transmembrane region" description="Helical" evidence="2">
    <location>
        <begin position="428"/>
        <end position="447"/>
    </location>
</feature>
<feature type="transmembrane region" description="Helical" evidence="2">
    <location>
        <begin position="515"/>
        <end position="536"/>
    </location>
</feature>
<feature type="domain" description="PGG" evidence="3">
    <location>
        <begin position="421"/>
        <end position="534"/>
    </location>
</feature>
<dbReference type="InterPro" id="IPR026961">
    <property type="entry name" value="PGG_dom"/>
</dbReference>
<keyword evidence="2" id="KW-0812">Transmembrane</keyword>
<feature type="repeat" description="ANK" evidence="1">
    <location>
        <begin position="112"/>
        <end position="134"/>
    </location>
</feature>
<dbReference type="InterPro" id="IPR036770">
    <property type="entry name" value="Ankyrin_rpt-contain_sf"/>
</dbReference>
<comment type="caution">
    <text evidence="4">The sequence shown here is derived from an EMBL/GenBank/DDBJ whole genome shotgun (WGS) entry which is preliminary data.</text>
</comment>
<dbReference type="PANTHER" id="PTHR24177:SF365">
    <property type="entry name" value="ANKYRIN REPEAT-CONTAINING PROTEIN NPR4-LIKE ISOFORM X1"/>
    <property type="match status" value="1"/>
</dbReference>
<feature type="repeat" description="ANK" evidence="1">
    <location>
        <begin position="78"/>
        <end position="110"/>
    </location>
</feature>
<keyword evidence="2" id="KW-0472">Membrane</keyword>
<dbReference type="PROSITE" id="PS50088">
    <property type="entry name" value="ANK_REPEAT"/>
    <property type="match status" value="2"/>
</dbReference>
<keyword evidence="2" id="KW-1133">Transmembrane helix</keyword>
<keyword evidence="5" id="KW-1185">Reference proteome</keyword>
<evidence type="ECO:0000313" key="4">
    <source>
        <dbReference type="EMBL" id="KAJ9170075.1"/>
    </source>
</evidence>
<reference evidence="4 5" key="1">
    <citation type="journal article" date="2023" name="Plant Biotechnol. J.">
        <title>Chromosome-level wild Hevea brasiliensis genome provides new tools for genomic-assisted breeding and valuable loci to elevate rubber yield.</title>
        <authorList>
            <person name="Cheng H."/>
            <person name="Song X."/>
            <person name="Hu Y."/>
            <person name="Wu T."/>
            <person name="Yang Q."/>
            <person name="An Z."/>
            <person name="Feng S."/>
            <person name="Deng Z."/>
            <person name="Wu W."/>
            <person name="Zeng X."/>
            <person name="Tu M."/>
            <person name="Wang X."/>
            <person name="Huang H."/>
        </authorList>
    </citation>
    <scope>NUCLEOTIDE SEQUENCE [LARGE SCALE GENOMIC DNA]</scope>
    <source>
        <strain evidence="4">MT/VB/25A 57/8</strain>
    </source>
</reference>
<dbReference type="InterPro" id="IPR002110">
    <property type="entry name" value="Ankyrin_rpt"/>
</dbReference>